<protein>
    <submittedName>
        <fullName evidence="2">Unannotated protein</fullName>
    </submittedName>
</protein>
<accession>A0A6J6SKE8</accession>
<evidence type="ECO:0000313" key="2">
    <source>
        <dbReference type="EMBL" id="CAB4735067.1"/>
    </source>
</evidence>
<name>A0A6J6SKE8_9ZZZZ</name>
<dbReference type="EMBL" id="CAEZYO010000038">
    <property type="protein sequence ID" value="CAB4735067.1"/>
    <property type="molecule type" value="Genomic_DNA"/>
</dbReference>
<evidence type="ECO:0000313" key="4">
    <source>
        <dbReference type="EMBL" id="CAB5150865.1"/>
    </source>
</evidence>
<proteinExistence type="predicted"/>
<sequence length="348" mass="36645">MSILNFDHSGKSPRNSKPFKLILGAGALAAVIGLGSTFAANIQLNAGEAVEFGQGVVQTTSCDDNVILTPYSTFANFEGAGTFTLSSIAVSEISSNCVGKEFTLKAFGESPSSELRLINGGATEINILDAGSKFVIADTYGLSITSDGNTGFTLTFNSAAITAESIYRITIESNKDSGVIPITYSLGETGPGDGTVFYYSAVGFDEVGAECSPSCHYLEWAPSLWNNGGGEPTLALDAAMHRNTGLDGSVGLGLSNTNALWANASDAATVVRAYRGGDKNDWFIGTSGETDLIVASSQFSSGGFMANRYWSSSERGGNYNVWLKNFGGGAWEDWSKDNALYIRPIRAF</sequence>
<dbReference type="EMBL" id="CAFBRY010000037">
    <property type="protein sequence ID" value="CAB5150865.1"/>
    <property type="molecule type" value="Genomic_DNA"/>
</dbReference>
<evidence type="ECO:0000313" key="1">
    <source>
        <dbReference type="EMBL" id="CAB4342293.1"/>
    </source>
</evidence>
<organism evidence="2">
    <name type="scientific">freshwater metagenome</name>
    <dbReference type="NCBI Taxonomy" id="449393"/>
    <lineage>
        <taxon>unclassified sequences</taxon>
        <taxon>metagenomes</taxon>
        <taxon>ecological metagenomes</taxon>
    </lineage>
</organism>
<reference evidence="2" key="1">
    <citation type="submission" date="2020-05" db="EMBL/GenBank/DDBJ databases">
        <authorList>
            <person name="Chiriac C."/>
            <person name="Salcher M."/>
            <person name="Ghai R."/>
            <person name="Kavagutti S V."/>
        </authorList>
    </citation>
    <scope>NUCLEOTIDE SEQUENCE</scope>
</reference>
<dbReference type="AlphaFoldDB" id="A0A6J6SKE8"/>
<evidence type="ECO:0000313" key="3">
    <source>
        <dbReference type="EMBL" id="CAB4828884.1"/>
    </source>
</evidence>
<dbReference type="EMBL" id="CAESAH010000038">
    <property type="protein sequence ID" value="CAB4342293.1"/>
    <property type="molecule type" value="Genomic_DNA"/>
</dbReference>
<dbReference type="EMBL" id="CAFABC010000038">
    <property type="protein sequence ID" value="CAB4828884.1"/>
    <property type="molecule type" value="Genomic_DNA"/>
</dbReference>
<gene>
    <name evidence="2" type="ORF">UFOPK2731_01111</name>
    <name evidence="3" type="ORF">UFOPK3161_01124</name>
    <name evidence="1" type="ORF">UFOPK3962_01102</name>
    <name evidence="4" type="ORF">UFOPK4427_01082</name>
</gene>